<evidence type="ECO:0000313" key="1">
    <source>
        <dbReference type="EMBL" id="KLO16217.1"/>
    </source>
</evidence>
<proteinExistence type="predicted"/>
<keyword evidence="2" id="KW-1185">Reference proteome</keyword>
<accession>A0A0H2RX69</accession>
<protein>
    <submittedName>
        <fullName evidence="1">Uncharacterized protein</fullName>
    </submittedName>
</protein>
<dbReference type="AlphaFoldDB" id="A0A0H2RX69"/>
<reference evidence="1 2" key="1">
    <citation type="submission" date="2015-04" db="EMBL/GenBank/DDBJ databases">
        <title>Complete genome sequence of Schizopora paradoxa KUC8140, a cosmopolitan wood degrader in East Asia.</title>
        <authorList>
            <consortium name="DOE Joint Genome Institute"/>
            <person name="Min B."/>
            <person name="Park H."/>
            <person name="Jang Y."/>
            <person name="Kim J.-J."/>
            <person name="Kim K.H."/>
            <person name="Pangilinan J."/>
            <person name="Lipzen A."/>
            <person name="Riley R."/>
            <person name="Grigoriev I.V."/>
            <person name="Spatafora J.W."/>
            <person name="Choi I.-G."/>
        </authorList>
    </citation>
    <scope>NUCLEOTIDE SEQUENCE [LARGE SCALE GENOMIC DNA]</scope>
    <source>
        <strain evidence="1 2">KUC8140</strain>
    </source>
</reference>
<gene>
    <name evidence="1" type="ORF">SCHPADRAFT_938116</name>
</gene>
<name>A0A0H2RX69_9AGAM</name>
<dbReference type="Proteomes" id="UP000053477">
    <property type="component" value="Unassembled WGS sequence"/>
</dbReference>
<organism evidence="1 2">
    <name type="scientific">Schizopora paradoxa</name>
    <dbReference type="NCBI Taxonomy" id="27342"/>
    <lineage>
        <taxon>Eukaryota</taxon>
        <taxon>Fungi</taxon>
        <taxon>Dikarya</taxon>
        <taxon>Basidiomycota</taxon>
        <taxon>Agaricomycotina</taxon>
        <taxon>Agaricomycetes</taxon>
        <taxon>Hymenochaetales</taxon>
        <taxon>Schizoporaceae</taxon>
        <taxon>Schizopora</taxon>
    </lineage>
</organism>
<sequence>MSYYLNSLRENLTKALRDCEPPATPTKRQAGVNKAYQVLESWKAYMEENEADDIPDTVCYIPKVQPGNAPFAQQFIPIANALEITFYRAQIEIHRAGSVKEPSSWIVRKNDIRCMGNAGNESSDEEEYDEEDLEFDLVDEEDFRIVSIATLDGVPLNDLADSFIRQEDIIPENYEKFLGVPNKIETIGLEDGFEDGVAMGHWYNRSALVFALRGAPTVV</sequence>
<dbReference type="EMBL" id="KQ085919">
    <property type="protein sequence ID" value="KLO16217.1"/>
    <property type="molecule type" value="Genomic_DNA"/>
</dbReference>
<evidence type="ECO:0000313" key="2">
    <source>
        <dbReference type="Proteomes" id="UP000053477"/>
    </source>
</evidence>
<dbReference type="InParanoid" id="A0A0H2RX69"/>